<protein>
    <submittedName>
        <fullName evidence="2">Uncharacterized protein</fullName>
    </submittedName>
</protein>
<evidence type="ECO:0000256" key="1">
    <source>
        <dbReference type="SAM" id="MobiDB-lite"/>
    </source>
</evidence>
<sequence>MPDLGGQRIAGVGDAHAHHTHGEDEAGVTLAQPLAHFGREQHGDNGHHAGAEAELCPHDPHALGHRHQKQAEAGLQHGVQQGHHKKAAEHNDKSIVKFFPCFHDKSSLSVPVPVSICRPRRPS</sequence>
<name>A0A645GRC3_9ZZZZ</name>
<proteinExistence type="predicted"/>
<gene>
    <name evidence="2" type="ORF">SDC9_175820</name>
</gene>
<comment type="caution">
    <text evidence="2">The sequence shown here is derived from an EMBL/GenBank/DDBJ whole genome shotgun (WGS) entry which is preliminary data.</text>
</comment>
<feature type="compositionally biased region" description="Basic and acidic residues" evidence="1">
    <location>
        <begin position="15"/>
        <end position="24"/>
    </location>
</feature>
<feature type="region of interest" description="Disordered" evidence="1">
    <location>
        <begin position="13"/>
        <end position="91"/>
    </location>
</feature>
<organism evidence="2">
    <name type="scientific">bioreactor metagenome</name>
    <dbReference type="NCBI Taxonomy" id="1076179"/>
    <lineage>
        <taxon>unclassified sequences</taxon>
        <taxon>metagenomes</taxon>
        <taxon>ecological metagenomes</taxon>
    </lineage>
</organism>
<evidence type="ECO:0000313" key="2">
    <source>
        <dbReference type="EMBL" id="MPN28379.1"/>
    </source>
</evidence>
<feature type="compositionally biased region" description="Basic and acidic residues" evidence="1">
    <location>
        <begin position="37"/>
        <end position="62"/>
    </location>
</feature>
<reference evidence="2" key="1">
    <citation type="submission" date="2019-08" db="EMBL/GenBank/DDBJ databases">
        <authorList>
            <person name="Kucharzyk K."/>
            <person name="Murdoch R.W."/>
            <person name="Higgins S."/>
            <person name="Loffler F."/>
        </authorList>
    </citation>
    <scope>NUCLEOTIDE SEQUENCE</scope>
</reference>
<dbReference type="EMBL" id="VSSQ01078650">
    <property type="protein sequence ID" value="MPN28379.1"/>
    <property type="molecule type" value="Genomic_DNA"/>
</dbReference>
<accession>A0A645GRC3</accession>
<dbReference type="AlphaFoldDB" id="A0A645GRC3"/>